<protein>
    <submittedName>
        <fullName evidence="6">Transcriptional regulator, MarR family</fullName>
    </submittedName>
</protein>
<accession>A0A7Y0EUD1</accession>
<evidence type="ECO:0000259" key="5">
    <source>
        <dbReference type="PROSITE" id="PS50995"/>
    </source>
</evidence>
<dbReference type="InterPro" id="IPR000835">
    <property type="entry name" value="HTH_MarR-typ"/>
</dbReference>
<dbReference type="InterPro" id="IPR036388">
    <property type="entry name" value="WH-like_DNA-bd_sf"/>
</dbReference>
<feature type="compositionally biased region" description="Basic and acidic residues" evidence="4">
    <location>
        <begin position="180"/>
        <end position="205"/>
    </location>
</feature>
<reference evidence="6 7" key="1">
    <citation type="submission" date="2020-02" db="EMBL/GenBank/DDBJ databases">
        <title>Characterization of phylogenetic diversity of novel bifidobacterial species isolated in Czech ZOOs.</title>
        <authorList>
            <person name="Lugli G.A."/>
            <person name="Vera N.B."/>
            <person name="Ventura M."/>
        </authorList>
    </citation>
    <scope>NUCLEOTIDE SEQUENCE [LARGE SCALE GENOMIC DNA]</scope>
    <source>
        <strain evidence="6 7">DSM 109960</strain>
    </source>
</reference>
<dbReference type="Proteomes" id="UP000529710">
    <property type="component" value="Unassembled WGS sequence"/>
</dbReference>
<organism evidence="6 7">
    <name type="scientific">Bifidobacterium erythrocebi</name>
    <dbReference type="NCBI Taxonomy" id="2675325"/>
    <lineage>
        <taxon>Bacteria</taxon>
        <taxon>Bacillati</taxon>
        <taxon>Actinomycetota</taxon>
        <taxon>Actinomycetes</taxon>
        <taxon>Bifidobacteriales</taxon>
        <taxon>Bifidobacteriaceae</taxon>
        <taxon>Bifidobacterium</taxon>
    </lineage>
</organism>
<dbReference type="PANTHER" id="PTHR42756:SF1">
    <property type="entry name" value="TRANSCRIPTIONAL REPRESSOR OF EMRAB OPERON"/>
    <property type="match status" value="1"/>
</dbReference>
<dbReference type="PROSITE" id="PS50995">
    <property type="entry name" value="HTH_MARR_2"/>
    <property type="match status" value="1"/>
</dbReference>
<dbReference type="PANTHER" id="PTHR42756">
    <property type="entry name" value="TRANSCRIPTIONAL REGULATOR, MARR"/>
    <property type="match status" value="1"/>
</dbReference>
<keyword evidence="1" id="KW-0805">Transcription regulation</keyword>
<dbReference type="Gene3D" id="1.10.10.10">
    <property type="entry name" value="Winged helix-like DNA-binding domain superfamily/Winged helix DNA-binding domain"/>
    <property type="match status" value="1"/>
</dbReference>
<dbReference type="PRINTS" id="PR00598">
    <property type="entry name" value="HTHMARR"/>
</dbReference>
<dbReference type="RefSeq" id="WP_335341295.1">
    <property type="nucleotide sequence ID" value="NZ_JAAIIF010000009.1"/>
</dbReference>
<evidence type="ECO:0000256" key="2">
    <source>
        <dbReference type="ARBA" id="ARBA00023125"/>
    </source>
</evidence>
<name>A0A7Y0EUD1_9BIFI</name>
<keyword evidence="3" id="KW-0804">Transcription</keyword>
<sequence>MTEESNIGADSISPAFVQAWEQGAGKPPSVAIRSLHNIINRYLAVTRPYEAEELSGANIDIICYLVCNSDRDVFPQDVERHFGITRSTSCRVLGLMERKGLIVRKPVPKDARLKKIVLTDKARNINDALRSNATDMERLLLQGLNEDDIRGFMRVLDVMQTNLVRTGMLGDESRYSSLALREEADEPRMPSRDESQEDEKGRKSK</sequence>
<dbReference type="GO" id="GO:0003677">
    <property type="term" value="F:DNA binding"/>
    <property type="evidence" value="ECO:0007669"/>
    <property type="project" value="UniProtKB-KW"/>
</dbReference>
<feature type="domain" description="HTH marR-type" evidence="5">
    <location>
        <begin position="1"/>
        <end position="161"/>
    </location>
</feature>
<dbReference type="Pfam" id="PF12802">
    <property type="entry name" value="MarR_2"/>
    <property type="match status" value="1"/>
</dbReference>
<evidence type="ECO:0000256" key="4">
    <source>
        <dbReference type="SAM" id="MobiDB-lite"/>
    </source>
</evidence>
<dbReference type="SMART" id="SM00347">
    <property type="entry name" value="HTH_MARR"/>
    <property type="match status" value="1"/>
</dbReference>
<dbReference type="SUPFAM" id="SSF46785">
    <property type="entry name" value="Winged helix' DNA-binding domain"/>
    <property type="match status" value="1"/>
</dbReference>
<evidence type="ECO:0000313" key="6">
    <source>
        <dbReference type="EMBL" id="NMM96576.1"/>
    </source>
</evidence>
<comment type="caution">
    <text evidence="6">The sequence shown here is derived from an EMBL/GenBank/DDBJ whole genome shotgun (WGS) entry which is preliminary data.</text>
</comment>
<dbReference type="InterPro" id="IPR036390">
    <property type="entry name" value="WH_DNA-bd_sf"/>
</dbReference>
<feature type="region of interest" description="Disordered" evidence="4">
    <location>
        <begin position="175"/>
        <end position="205"/>
    </location>
</feature>
<keyword evidence="2" id="KW-0238">DNA-binding</keyword>
<dbReference type="EMBL" id="JAAIIF010000009">
    <property type="protein sequence ID" value="NMM96576.1"/>
    <property type="molecule type" value="Genomic_DNA"/>
</dbReference>
<dbReference type="GO" id="GO:0003700">
    <property type="term" value="F:DNA-binding transcription factor activity"/>
    <property type="evidence" value="ECO:0007669"/>
    <property type="project" value="InterPro"/>
</dbReference>
<evidence type="ECO:0000313" key="7">
    <source>
        <dbReference type="Proteomes" id="UP000529710"/>
    </source>
</evidence>
<keyword evidence="7" id="KW-1185">Reference proteome</keyword>
<proteinExistence type="predicted"/>
<dbReference type="AlphaFoldDB" id="A0A7Y0EUD1"/>
<evidence type="ECO:0000256" key="1">
    <source>
        <dbReference type="ARBA" id="ARBA00023015"/>
    </source>
</evidence>
<gene>
    <name evidence="6" type="ORF">G1C98_1312</name>
</gene>
<evidence type="ECO:0000256" key="3">
    <source>
        <dbReference type="ARBA" id="ARBA00023163"/>
    </source>
</evidence>